<evidence type="ECO:0000313" key="3">
    <source>
        <dbReference type="Proteomes" id="UP000286045"/>
    </source>
</evidence>
<gene>
    <name evidence="2" type="ORF">EKO27_g224</name>
</gene>
<evidence type="ECO:0000256" key="1">
    <source>
        <dbReference type="SAM" id="Phobius"/>
    </source>
</evidence>
<dbReference type="Proteomes" id="UP000286045">
    <property type="component" value="Unassembled WGS sequence"/>
</dbReference>
<reference evidence="2 3" key="1">
    <citation type="submission" date="2018-12" db="EMBL/GenBank/DDBJ databases">
        <title>Draft genome sequence of Xylaria grammica IHI A82.</title>
        <authorList>
            <person name="Buettner E."/>
            <person name="Kellner H."/>
        </authorList>
    </citation>
    <scope>NUCLEOTIDE SEQUENCE [LARGE SCALE GENOMIC DNA]</scope>
    <source>
        <strain evidence="2 3">IHI A82</strain>
    </source>
</reference>
<organism evidence="2 3">
    <name type="scientific">Xylaria grammica</name>
    <dbReference type="NCBI Taxonomy" id="363999"/>
    <lineage>
        <taxon>Eukaryota</taxon>
        <taxon>Fungi</taxon>
        <taxon>Dikarya</taxon>
        <taxon>Ascomycota</taxon>
        <taxon>Pezizomycotina</taxon>
        <taxon>Sordariomycetes</taxon>
        <taxon>Xylariomycetidae</taxon>
        <taxon>Xylariales</taxon>
        <taxon>Xylariaceae</taxon>
        <taxon>Xylaria</taxon>
    </lineage>
</organism>
<accession>A0A439DKJ9</accession>
<dbReference type="AlphaFoldDB" id="A0A439DKJ9"/>
<evidence type="ECO:0000313" key="2">
    <source>
        <dbReference type="EMBL" id="RWA14937.1"/>
    </source>
</evidence>
<proteinExistence type="predicted"/>
<protein>
    <submittedName>
        <fullName evidence="2">Uncharacterized protein</fullName>
    </submittedName>
</protein>
<dbReference type="EMBL" id="RYZI01000002">
    <property type="protein sequence ID" value="RWA14937.1"/>
    <property type="molecule type" value="Genomic_DNA"/>
</dbReference>
<comment type="caution">
    <text evidence="2">The sequence shown here is derived from an EMBL/GenBank/DDBJ whole genome shotgun (WGS) entry which is preliminary data.</text>
</comment>
<keyword evidence="3" id="KW-1185">Reference proteome</keyword>
<feature type="transmembrane region" description="Helical" evidence="1">
    <location>
        <begin position="80"/>
        <end position="104"/>
    </location>
</feature>
<sequence>MSAARKRALSGGMAQDSEGLQQVAQPNLSHGHSILHSAKSIVSDILFLRGLHKTIAVLCCLPASLACYEGSALRKQDCQALAYAVCNPVTWIVWSLTGIIALLFSPRRHLLRRFFAFAGGALYIHPVSEFISELVLEALGWRSTMGHEKTQL</sequence>
<name>A0A439DKJ9_9PEZI</name>
<keyword evidence="1" id="KW-1133">Transmembrane helix</keyword>
<keyword evidence="1" id="KW-0812">Transmembrane</keyword>
<keyword evidence="1" id="KW-0472">Membrane</keyword>